<feature type="transmembrane region" description="Helical" evidence="8">
    <location>
        <begin position="135"/>
        <end position="159"/>
    </location>
</feature>
<evidence type="ECO:0000256" key="6">
    <source>
        <dbReference type="ARBA" id="ARBA00022989"/>
    </source>
</evidence>
<evidence type="ECO:0000256" key="3">
    <source>
        <dbReference type="ARBA" id="ARBA00022448"/>
    </source>
</evidence>
<comment type="caution">
    <text evidence="9">The sequence shown here is derived from an EMBL/GenBank/DDBJ whole genome shotgun (WGS) entry which is preliminary data.</text>
</comment>
<keyword evidence="4" id="KW-1003">Cell membrane</keyword>
<sequence length="237" mass="24328">MSDRATRQAFRRGVRDGAPFLLVVAPFGLVFGVIGVEAGLGLAEVMGFSIFVIAGASQLAAVQLMAEGAPVAVVLATALAINLRMAMYSAALAPHLGSVPLGRRSVMAYFLVDQTFAASALEFERRPEMTAPEKAAYFLGVVAPVCLPWYGATLAGALLGGGLPPGWGLDFAVPITFLAVVTPMLRTPAHVAAAVVSAVGAVVLWALPWNLGLLVSALAAMATGALVEVASERRGAA</sequence>
<keyword evidence="7 8" id="KW-0472">Membrane</keyword>
<evidence type="ECO:0000313" key="9">
    <source>
        <dbReference type="EMBL" id="MBK5928544.1"/>
    </source>
</evidence>
<evidence type="ECO:0000256" key="2">
    <source>
        <dbReference type="ARBA" id="ARBA00010735"/>
    </source>
</evidence>
<dbReference type="Proteomes" id="UP000706333">
    <property type="component" value="Unassembled WGS sequence"/>
</dbReference>
<dbReference type="EMBL" id="NHSD01000310">
    <property type="protein sequence ID" value="MBK5928544.1"/>
    <property type="molecule type" value="Genomic_DNA"/>
</dbReference>
<evidence type="ECO:0000256" key="7">
    <source>
        <dbReference type="ARBA" id="ARBA00023136"/>
    </source>
</evidence>
<feature type="transmembrane region" description="Helical" evidence="8">
    <location>
        <begin position="189"/>
        <end position="207"/>
    </location>
</feature>
<reference evidence="9" key="2">
    <citation type="journal article" date="2020" name="Microorganisms">
        <title>Osmotic Adaptation and Compatible Solute Biosynthesis of Phototrophic Bacteria as Revealed from Genome Analyses.</title>
        <authorList>
            <person name="Imhoff J.F."/>
            <person name="Rahn T."/>
            <person name="Kunzel S."/>
            <person name="Keller A."/>
            <person name="Neulinger S.C."/>
        </authorList>
    </citation>
    <scope>NUCLEOTIDE SEQUENCE</scope>
    <source>
        <strain evidence="9">LMG 28126</strain>
    </source>
</reference>
<keyword evidence="10" id="KW-1185">Reference proteome</keyword>
<evidence type="ECO:0000256" key="8">
    <source>
        <dbReference type="SAM" id="Phobius"/>
    </source>
</evidence>
<comment type="similarity">
    <text evidence="2">Belongs to the AzlC family.</text>
</comment>
<dbReference type="GO" id="GO:0005886">
    <property type="term" value="C:plasma membrane"/>
    <property type="evidence" value="ECO:0007669"/>
    <property type="project" value="UniProtKB-SubCell"/>
</dbReference>
<comment type="subcellular location">
    <subcellularLocation>
        <location evidence="1">Cell membrane</location>
        <topology evidence="1">Multi-pass membrane protein</topology>
    </subcellularLocation>
</comment>
<dbReference type="Pfam" id="PF03591">
    <property type="entry name" value="AzlC"/>
    <property type="match status" value="1"/>
</dbReference>
<name>A0A934WK65_9RHOB</name>
<evidence type="ECO:0000256" key="4">
    <source>
        <dbReference type="ARBA" id="ARBA00022475"/>
    </source>
</evidence>
<evidence type="ECO:0000313" key="10">
    <source>
        <dbReference type="Proteomes" id="UP000706333"/>
    </source>
</evidence>
<dbReference type="AlphaFoldDB" id="A0A934WK65"/>
<keyword evidence="3" id="KW-0813">Transport</keyword>
<feature type="transmembrane region" description="Helical" evidence="8">
    <location>
        <begin position="20"/>
        <end position="40"/>
    </location>
</feature>
<dbReference type="PANTHER" id="PTHR34979:SF1">
    <property type="entry name" value="INNER MEMBRANE PROTEIN YGAZ"/>
    <property type="match status" value="1"/>
</dbReference>
<proteinExistence type="inferred from homology"/>
<dbReference type="InterPro" id="IPR011606">
    <property type="entry name" value="Brnchd-chn_aa_trnsp_permease"/>
</dbReference>
<gene>
    <name evidence="9" type="ORF">CCR87_14595</name>
</gene>
<dbReference type="RefSeq" id="WP_201158309.1">
    <property type="nucleotide sequence ID" value="NZ_NHSD01000310.1"/>
</dbReference>
<dbReference type="GO" id="GO:1903785">
    <property type="term" value="P:L-valine transmembrane transport"/>
    <property type="evidence" value="ECO:0007669"/>
    <property type="project" value="TreeGrafter"/>
</dbReference>
<keyword evidence="5 8" id="KW-0812">Transmembrane</keyword>
<dbReference type="PANTHER" id="PTHR34979">
    <property type="entry name" value="INNER MEMBRANE PROTEIN YGAZ"/>
    <property type="match status" value="1"/>
</dbReference>
<keyword evidence="6 8" id="KW-1133">Transmembrane helix</keyword>
<evidence type="ECO:0000256" key="1">
    <source>
        <dbReference type="ARBA" id="ARBA00004651"/>
    </source>
</evidence>
<accession>A0A934WK65</accession>
<evidence type="ECO:0000256" key="5">
    <source>
        <dbReference type="ARBA" id="ARBA00022692"/>
    </source>
</evidence>
<protein>
    <submittedName>
        <fullName evidence="9">Branched-chain amino acid transporter AzlC</fullName>
    </submittedName>
</protein>
<organism evidence="9 10">
    <name type="scientific">Rhodobaculum claviforme</name>
    <dbReference type="NCBI Taxonomy" id="1549854"/>
    <lineage>
        <taxon>Bacteria</taxon>
        <taxon>Pseudomonadati</taxon>
        <taxon>Pseudomonadota</taxon>
        <taxon>Alphaproteobacteria</taxon>
        <taxon>Rhodobacterales</taxon>
        <taxon>Paracoccaceae</taxon>
        <taxon>Rhodobaculum</taxon>
    </lineage>
</organism>
<reference evidence="9" key="1">
    <citation type="submission" date="2017-05" db="EMBL/GenBank/DDBJ databases">
        <authorList>
            <person name="Imhoff J.F."/>
            <person name="Rahn T."/>
            <person name="Kuenzel S."/>
            <person name="Neulinger S.C."/>
        </authorList>
    </citation>
    <scope>NUCLEOTIDE SEQUENCE</scope>
    <source>
        <strain evidence="9">LMG 28126</strain>
    </source>
</reference>